<evidence type="ECO:0000313" key="8">
    <source>
        <dbReference type="EMBL" id="KAF6214376.1"/>
    </source>
</evidence>
<evidence type="ECO:0000256" key="1">
    <source>
        <dbReference type="ARBA" id="ARBA00004123"/>
    </source>
</evidence>
<dbReference type="Pfam" id="PF01429">
    <property type="entry name" value="MBD"/>
    <property type="match status" value="1"/>
</dbReference>
<dbReference type="PANTHER" id="PTHR12396">
    <property type="entry name" value="METHYL-CPG BINDING PROTEIN, MBD"/>
    <property type="match status" value="1"/>
</dbReference>
<keyword evidence="4" id="KW-0804">Transcription</keyword>
<feature type="compositionally biased region" description="Polar residues" evidence="6">
    <location>
        <begin position="164"/>
        <end position="176"/>
    </location>
</feature>
<dbReference type="EMBL" id="WIXP02000002">
    <property type="protein sequence ID" value="KAF6214376.1"/>
    <property type="molecule type" value="Genomic_DNA"/>
</dbReference>
<evidence type="ECO:0000256" key="5">
    <source>
        <dbReference type="ARBA" id="ARBA00023242"/>
    </source>
</evidence>
<comment type="caution">
    <text evidence="8">The sequence shown here is derived from an EMBL/GenBank/DDBJ whole genome shotgun (WGS) entry which is preliminary data.</text>
</comment>
<feature type="compositionally biased region" description="Basic and acidic residues" evidence="6">
    <location>
        <begin position="125"/>
        <end position="154"/>
    </location>
</feature>
<protein>
    <recommendedName>
        <fullName evidence="7">MBD domain-containing protein</fullName>
    </recommendedName>
</protein>
<dbReference type="OrthoDB" id="61560at2759"/>
<evidence type="ECO:0000313" key="9">
    <source>
        <dbReference type="Proteomes" id="UP000466442"/>
    </source>
</evidence>
<dbReference type="AlphaFoldDB" id="A0A8S9Y207"/>
<organism evidence="8 9">
    <name type="scientific">Apolygus lucorum</name>
    <name type="common">Small green plant bug</name>
    <name type="synonym">Lygocoris lucorum</name>
    <dbReference type="NCBI Taxonomy" id="248454"/>
    <lineage>
        <taxon>Eukaryota</taxon>
        <taxon>Metazoa</taxon>
        <taxon>Ecdysozoa</taxon>
        <taxon>Arthropoda</taxon>
        <taxon>Hexapoda</taxon>
        <taxon>Insecta</taxon>
        <taxon>Pterygota</taxon>
        <taxon>Neoptera</taxon>
        <taxon>Paraneoptera</taxon>
        <taxon>Hemiptera</taxon>
        <taxon>Heteroptera</taxon>
        <taxon>Panheteroptera</taxon>
        <taxon>Cimicomorpha</taxon>
        <taxon>Miridae</taxon>
        <taxon>Mirini</taxon>
        <taxon>Apolygus</taxon>
    </lineage>
</organism>
<evidence type="ECO:0000256" key="3">
    <source>
        <dbReference type="ARBA" id="ARBA00023125"/>
    </source>
</evidence>
<dbReference type="GO" id="GO:0000122">
    <property type="term" value="P:negative regulation of transcription by RNA polymerase II"/>
    <property type="evidence" value="ECO:0007669"/>
    <property type="project" value="TreeGrafter"/>
</dbReference>
<feature type="domain" description="MBD" evidence="7">
    <location>
        <begin position="12"/>
        <end position="80"/>
    </location>
</feature>
<dbReference type="GO" id="GO:0005654">
    <property type="term" value="C:nucleoplasm"/>
    <property type="evidence" value="ECO:0007669"/>
    <property type="project" value="UniProtKB-ARBA"/>
</dbReference>
<dbReference type="Gene3D" id="3.30.890.10">
    <property type="entry name" value="Methyl-cpg-binding Protein 2, Chain A"/>
    <property type="match status" value="1"/>
</dbReference>
<keyword evidence="2" id="KW-0805">Transcription regulation</keyword>
<dbReference type="GO" id="GO:0008327">
    <property type="term" value="F:methyl-CpG binding"/>
    <property type="evidence" value="ECO:0007669"/>
    <property type="project" value="TreeGrafter"/>
</dbReference>
<dbReference type="InterPro" id="IPR001739">
    <property type="entry name" value="Methyl_CpG_DNA-bd"/>
</dbReference>
<name>A0A8S9Y207_APOLU</name>
<dbReference type="PANTHER" id="PTHR12396:SF0">
    <property type="entry name" value="METHYL-CPG BINDING DOMAIN PROTEIN-LIKE, ISOFORM C"/>
    <property type="match status" value="1"/>
</dbReference>
<feature type="region of interest" description="Disordered" evidence="6">
    <location>
        <begin position="104"/>
        <end position="208"/>
    </location>
</feature>
<dbReference type="GO" id="GO:0006346">
    <property type="term" value="P:DNA methylation-dependent constitutive heterochromatin formation"/>
    <property type="evidence" value="ECO:0007669"/>
    <property type="project" value="TreeGrafter"/>
</dbReference>
<dbReference type="SUPFAM" id="SSF54171">
    <property type="entry name" value="DNA-binding domain"/>
    <property type="match status" value="1"/>
</dbReference>
<gene>
    <name evidence="8" type="ORF">GE061_009116</name>
</gene>
<dbReference type="PROSITE" id="PS50982">
    <property type="entry name" value="MBD"/>
    <property type="match status" value="1"/>
</dbReference>
<reference evidence="8" key="1">
    <citation type="journal article" date="2021" name="Mol. Ecol. Resour.">
        <title>Apolygus lucorum genome provides insights into omnivorousness and mesophyll feeding.</title>
        <authorList>
            <person name="Liu Y."/>
            <person name="Liu H."/>
            <person name="Wang H."/>
            <person name="Huang T."/>
            <person name="Liu B."/>
            <person name="Yang B."/>
            <person name="Yin L."/>
            <person name="Li B."/>
            <person name="Zhang Y."/>
            <person name="Zhang S."/>
            <person name="Jiang F."/>
            <person name="Zhang X."/>
            <person name="Ren Y."/>
            <person name="Wang B."/>
            <person name="Wang S."/>
            <person name="Lu Y."/>
            <person name="Wu K."/>
            <person name="Fan W."/>
            <person name="Wang G."/>
        </authorList>
    </citation>
    <scope>NUCLEOTIDE SEQUENCE</scope>
    <source>
        <strain evidence="8">12Hb</strain>
    </source>
</reference>
<proteinExistence type="predicted"/>
<dbReference type="SMART" id="SM00391">
    <property type="entry name" value="MBD"/>
    <property type="match status" value="1"/>
</dbReference>
<sequence length="295" mass="32296">MACNQGIESLHVANDSPYLVPLMFGWKREVVLRSNTSSSRADVYYIPPKGKKCRSLNDVERAIQGTQLTIEGFTFAEKLLGVNDPNKEVVRSASNAAVFKKTSLNESIDPSSPPNKKARISPENSKVKQELQVEEDKPDVTDKSSLDESSKLKNYETGVEEVSDSSNVLKSQNLRRSTCPPEGPSSSEPTSTNQVSSSTTNVTGNISSEEEHDPLDIAIPMGSNSQVAIPSCVVSAVRERFPEQNGSYSELISLPINASYTPLDGIAALVDERNDIVEVMTEDMTMAERMMRIFS</sequence>
<comment type="subcellular location">
    <subcellularLocation>
        <location evidence="1">Nucleus</location>
    </subcellularLocation>
</comment>
<accession>A0A8S9Y207</accession>
<feature type="compositionally biased region" description="Low complexity" evidence="6">
    <location>
        <begin position="177"/>
        <end position="207"/>
    </location>
</feature>
<evidence type="ECO:0000256" key="6">
    <source>
        <dbReference type="SAM" id="MobiDB-lite"/>
    </source>
</evidence>
<dbReference type="InterPro" id="IPR016177">
    <property type="entry name" value="DNA-bd_dom_sf"/>
</dbReference>
<keyword evidence="9" id="KW-1185">Reference proteome</keyword>
<keyword evidence="5" id="KW-0539">Nucleus</keyword>
<evidence type="ECO:0000259" key="7">
    <source>
        <dbReference type="PROSITE" id="PS50982"/>
    </source>
</evidence>
<dbReference type="Proteomes" id="UP000466442">
    <property type="component" value="Unassembled WGS sequence"/>
</dbReference>
<keyword evidence="3" id="KW-0238">DNA-binding</keyword>
<evidence type="ECO:0000256" key="2">
    <source>
        <dbReference type="ARBA" id="ARBA00023015"/>
    </source>
</evidence>
<dbReference type="CDD" id="cd00122">
    <property type="entry name" value="MBD"/>
    <property type="match status" value="1"/>
</dbReference>
<evidence type="ECO:0000256" key="4">
    <source>
        <dbReference type="ARBA" id="ARBA00023163"/>
    </source>
</evidence>